<gene>
    <name evidence="2" type="ORF">MAPG_05143</name>
</gene>
<reference evidence="2" key="3">
    <citation type="submission" date="2011-03" db="EMBL/GenBank/DDBJ databases">
        <title>Annotation of Magnaporthe poae ATCC 64411.</title>
        <authorList>
            <person name="Ma L.-J."/>
            <person name="Dead R."/>
            <person name="Young S.K."/>
            <person name="Zeng Q."/>
            <person name="Gargeya S."/>
            <person name="Fitzgerald M."/>
            <person name="Haas B."/>
            <person name="Abouelleil A."/>
            <person name="Alvarado L."/>
            <person name="Arachchi H.M."/>
            <person name="Berlin A."/>
            <person name="Brown A."/>
            <person name="Chapman S.B."/>
            <person name="Chen Z."/>
            <person name="Dunbar C."/>
            <person name="Freedman E."/>
            <person name="Gearin G."/>
            <person name="Gellesch M."/>
            <person name="Goldberg J."/>
            <person name="Griggs A."/>
            <person name="Gujja S."/>
            <person name="Heiman D."/>
            <person name="Howarth C."/>
            <person name="Larson L."/>
            <person name="Lui A."/>
            <person name="MacDonald P.J.P."/>
            <person name="Mehta T."/>
            <person name="Montmayeur A."/>
            <person name="Murphy C."/>
            <person name="Neiman D."/>
            <person name="Pearson M."/>
            <person name="Priest M."/>
            <person name="Roberts A."/>
            <person name="Saif S."/>
            <person name="Shea T."/>
            <person name="Shenoy N."/>
            <person name="Sisk P."/>
            <person name="Stolte C."/>
            <person name="Sykes S."/>
            <person name="Yandava C."/>
            <person name="Wortman J."/>
            <person name="Nusbaum C."/>
            <person name="Birren B."/>
        </authorList>
    </citation>
    <scope>NUCLEOTIDE SEQUENCE</scope>
    <source>
        <strain evidence="2">ATCC 64411</strain>
    </source>
</reference>
<dbReference type="EMBL" id="GL876969">
    <property type="protein sequence ID" value="KLU86124.1"/>
    <property type="molecule type" value="Genomic_DNA"/>
</dbReference>
<dbReference type="VEuPathDB" id="FungiDB:MAPG_05143"/>
<dbReference type="EnsemblFungi" id="MAPG_05143T0">
    <property type="protein sequence ID" value="MAPG_05143T0"/>
    <property type="gene ID" value="MAPG_05143"/>
</dbReference>
<feature type="compositionally biased region" description="Polar residues" evidence="1">
    <location>
        <begin position="127"/>
        <end position="136"/>
    </location>
</feature>
<proteinExistence type="predicted"/>
<evidence type="ECO:0000313" key="2">
    <source>
        <dbReference type="EMBL" id="KLU86124.1"/>
    </source>
</evidence>
<dbReference type="AlphaFoldDB" id="A0A0C4DYL7"/>
<keyword evidence="4" id="KW-1185">Reference proteome</keyword>
<protein>
    <submittedName>
        <fullName evidence="2 3">Uncharacterized protein</fullName>
    </submittedName>
</protein>
<reference evidence="3" key="5">
    <citation type="submission" date="2015-06" db="UniProtKB">
        <authorList>
            <consortium name="EnsemblFungi"/>
        </authorList>
    </citation>
    <scope>IDENTIFICATION</scope>
    <source>
        <strain evidence="3">ATCC 64411</strain>
    </source>
</reference>
<feature type="region of interest" description="Disordered" evidence="1">
    <location>
        <begin position="124"/>
        <end position="143"/>
    </location>
</feature>
<evidence type="ECO:0000313" key="4">
    <source>
        <dbReference type="Proteomes" id="UP000011715"/>
    </source>
</evidence>
<feature type="region of interest" description="Disordered" evidence="1">
    <location>
        <begin position="1"/>
        <end position="89"/>
    </location>
</feature>
<dbReference type="EMBL" id="ADBL01001215">
    <property type="status" value="NOT_ANNOTATED_CDS"/>
    <property type="molecule type" value="Genomic_DNA"/>
</dbReference>
<name>A0A0C4DYL7_MAGP6</name>
<sequence length="169" mass="17967">MRKAEERAGVAGAQPQQWADGPQHTHRVIACRQQPAARVPGDSRSCSREPMRLRNAGEATPARGAGESRGTGEERQTAGAATPSRAVWLGKKDEEIRHDNDGSPANGEHTKHIGLESVAEGAMSRGCSRSESQSVCRKTAPSGHCKSVRCLKEERVRGRKPGALSAGAP</sequence>
<reference evidence="4" key="2">
    <citation type="submission" date="2010-05" db="EMBL/GenBank/DDBJ databases">
        <title>The genome sequence of Magnaporthe poae strain ATCC 64411.</title>
        <authorList>
            <person name="Ma L.-J."/>
            <person name="Dead R."/>
            <person name="Young S."/>
            <person name="Zeng Q."/>
            <person name="Koehrsen M."/>
            <person name="Alvarado L."/>
            <person name="Berlin A."/>
            <person name="Chapman S.B."/>
            <person name="Chen Z."/>
            <person name="Freedman E."/>
            <person name="Gellesch M."/>
            <person name="Goldberg J."/>
            <person name="Griggs A."/>
            <person name="Gujja S."/>
            <person name="Heilman E.R."/>
            <person name="Heiman D."/>
            <person name="Hepburn T."/>
            <person name="Howarth C."/>
            <person name="Jen D."/>
            <person name="Larson L."/>
            <person name="Mehta T."/>
            <person name="Neiman D."/>
            <person name="Pearson M."/>
            <person name="Roberts A."/>
            <person name="Saif S."/>
            <person name="Shea T."/>
            <person name="Shenoy N."/>
            <person name="Sisk P."/>
            <person name="Stolte C."/>
            <person name="Sykes S."/>
            <person name="Walk T."/>
            <person name="White J."/>
            <person name="Yandava C."/>
            <person name="Haas B."/>
            <person name="Nusbaum C."/>
            <person name="Birren B."/>
        </authorList>
    </citation>
    <scope>NUCLEOTIDE SEQUENCE [LARGE SCALE GENOMIC DNA]</scope>
    <source>
        <strain evidence="4">ATCC 64411 / 73-15</strain>
    </source>
</reference>
<accession>A0A0C4DYL7</accession>
<evidence type="ECO:0000313" key="3">
    <source>
        <dbReference type="EnsemblFungi" id="MAPG_05143T0"/>
    </source>
</evidence>
<organism evidence="3 4">
    <name type="scientific">Magnaporthiopsis poae (strain ATCC 64411 / 73-15)</name>
    <name type="common">Kentucky bluegrass fungus</name>
    <name type="synonym">Magnaporthe poae</name>
    <dbReference type="NCBI Taxonomy" id="644358"/>
    <lineage>
        <taxon>Eukaryota</taxon>
        <taxon>Fungi</taxon>
        <taxon>Dikarya</taxon>
        <taxon>Ascomycota</taxon>
        <taxon>Pezizomycotina</taxon>
        <taxon>Sordariomycetes</taxon>
        <taxon>Sordariomycetidae</taxon>
        <taxon>Magnaporthales</taxon>
        <taxon>Magnaporthaceae</taxon>
        <taxon>Magnaporthiopsis</taxon>
    </lineage>
</organism>
<reference evidence="2" key="1">
    <citation type="submission" date="2010-05" db="EMBL/GenBank/DDBJ databases">
        <title>The Genome Sequence of Magnaporthe poae strain ATCC 64411.</title>
        <authorList>
            <consortium name="The Broad Institute Genome Sequencing Platform"/>
            <consortium name="Broad Institute Genome Sequencing Center for Infectious Disease"/>
            <person name="Ma L.-J."/>
            <person name="Dead R."/>
            <person name="Young S."/>
            <person name="Zeng Q."/>
            <person name="Koehrsen M."/>
            <person name="Alvarado L."/>
            <person name="Berlin A."/>
            <person name="Chapman S.B."/>
            <person name="Chen Z."/>
            <person name="Freedman E."/>
            <person name="Gellesch M."/>
            <person name="Goldberg J."/>
            <person name="Griggs A."/>
            <person name="Gujja S."/>
            <person name="Heilman E.R."/>
            <person name="Heiman D."/>
            <person name="Hepburn T."/>
            <person name="Howarth C."/>
            <person name="Jen D."/>
            <person name="Larson L."/>
            <person name="Mehta T."/>
            <person name="Neiman D."/>
            <person name="Pearson M."/>
            <person name="Roberts A."/>
            <person name="Saif S."/>
            <person name="Shea T."/>
            <person name="Shenoy N."/>
            <person name="Sisk P."/>
            <person name="Stolte C."/>
            <person name="Sykes S."/>
            <person name="Walk T."/>
            <person name="White J."/>
            <person name="Yandava C."/>
            <person name="Haas B."/>
            <person name="Nusbaum C."/>
            <person name="Birren B."/>
        </authorList>
    </citation>
    <scope>NUCLEOTIDE SEQUENCE</scope>
    <source>
        <strain evidence="2">ATCC 64411</strain>
    </source>
</reference>
<evidence type="ECO:0000256" key="1">
    <source>
        <dbReference type="SAM" id="MobiDB-lite"/>
    </source>
</evidence>
<reference evidence="3" key="4">
    <citation type="journal article" date="2015" name="G3 (Bethesda)">
        <title>Genome sequences of three phytopathogenic species of the Magnaporthaceae family of fungi.</title>
        <authorList>
            <person name="Okagaki L.H."/>
            <person name="Nunes C.C."/>
            <person name="Sailsbery J."/>
            <person name="Clay B."/>
            <person name="Brown D."/>
            <person name="John T."/>
            <person name="Oh Y."/>
            <person name="Young N."/>
            <person name="Fitzgerald M."/>
            <person name="Haas B.J."/>
            <person name="Zeng Q."/>
            <person name="Young S."/>
            <person name="Adiconis X."/>
            <person name="Fan L."/>
            <person name="Levin J.Z."/>
            <person name="Mitchell T.K."/>
            <person name="Okubara P.A."/>
            <person name="Farman M.L."/>
            <person name="Kohn L.M."/>
            <person name="Birren B."/>
            <person name="Ma L.-J."/>
            <person name="Dean R.A."/>
        </authorList>
    </citation>
    <scope>NUCLEOTIDE SEQUENCE</scope>
    <source>
        <strain evidence="3">ATCC 64411 / 73-15</strain>
    </source>
</reference>
<dbReference type="Proteomes" id="UP000011715">
    <property type="component" value="Unassembled WGS sequence"/>
</dbReference>